<feature type="compositionally biased region" description="Low complexity" evidence="1">
    <location>
        <begin position="8"/>
        <end position="34"/>
    </location>
</feature>
<accession>A0AAN8HSE9</accession>
<feature type="compositionally biased region" description="Polar residues" evidence="1">
    <location>
        <begin position="35"/>
        <end position="46"/>
    </location>
</feature>
<comment type="caution">
    <text evidence="2">The sequence shown here is derived from an EMBL/GenBank/DDBJ whole genome shotgun (WGS) entry which is preliminary data.</text>
</comment>
<name>A0AAN8HSE9_CHAGU</name>
<gene>
    <name evidence="2" type="ORF">CgunFtcFv8_022519</name>
</gene>
<evidence type="ECO:0000313" key="2">
    <source>
        <dbReference type="EMBL" id="KAK5926989.1"/>
    </source>
</evidence>
<dbReference type="EMBL" id="JAURVH010001519">
    <property type="protein sequence ID" value="KAK5926989.1"/>
    <property type="molecule type" value="Genomic_DNA"/>
</dbReference>
<proteinExistence type="predicted"/>
<evidence type="ECO:0000313" key="3">
    <source>
        <dbReference type="Proteomes" id="UP001331515"/>
    </source>
</evidence>
<dbReference type="AlphaFoldDB" id="A0AAN8HSE9"/>
<organism evidence="2 3">
    <name type="scientific">Champsocephalus gunnari</name>
    <name type="common">Mackerel icefish</name>
    <dbReference type="NCBI Taxonomy" id="52237"/>
    <lineage>
        <taxon>Eukaryota</taxon>
        <taxon>Metazoa</taxon>
        <taxon>Chordata</taxon>
        <taxon>Craniata</taxon>
        <taxon>Vertebrata</taxon>
        <taxon>Euteleostomi</taxon>
        <taxon>Actinopterygii</taxon>
        <taxon>Neopterygii</taxon>
        <taxon>Teleostei</taxon>
        <taxon>Neoteleostei</taxon>
        <taxon>Acanthomorphata</taxon>
        <taxon>Eupercaria</taxon>
        <taxon>Perciformes</taxon>
        <taxon>Notothenioidei</taxon>
        <taxon>Channichthyidae</taxon>
        <taxon>Champsocephalus</taxon>
    </lineage>
</organism>
<protein>
    <submittedName>
        <fullName evidence="2">Uncharacterized protein</fullName>
    </submittedName>
</protein>
<keyword evidence="3" id="KW-1185">Reference proteome</keyword>
<reference evidence="2 3" key="1">
    <citation type="journal article" date="2023" name="Mol. Biol. Evol.">
        <title>Genomics of Secondarily Temperate Adaptation in the Only Non-Antarctic Icefish.</title>
        <authorList>
            <person name="Rivera-Colon A.G."/>
            <person name="Rayamajhi N."/>
            <person name="Minhas B.F."/>
            <person name="Madrigal G."/>
            <person name="Bilyk K.T."/>
            <person name="Yoon V."/>
            <person name="Hune M."/>
            <person name="Gregory S."/>
            <person name="Cheng C.H.C."/>
            <person name="Catchen J.M."/>
        </authorList>
    </citation>
    <scope>NUCLEOTIDE SEQUENCE [LARGE SCALE GENOMIC DNA]</scope>
    <source>
        <tissue evidence="2">White muscle</tissue>
    </source>
</reference>
<dbReference type="Proteomes" id="UP001331515">
    <property type="component" value="Unassembled WGS sequence"/>
</dbReference>
<feature type="region of interest" description="Disordered" evidence="1">
    <location>
        <begin position="1"/>
        <end position="46"/>
    </location>
</feature>
<evidence type="ECO:0000256" key="1">
    <source>
        <dbReference type="SAM" id="MobiDB-lite"/>
    </source>
</evidence>
<sequence length="81" mass="8535">MGSDRRILTPTDPTSSSPTSSSPLLTGSPLSETSGDMQNKQQQTGQPPVLTACVDRLVAGVVLICSLQVSANNEKSKRMMT</sequence>